<proteinExistence type="predicted"/>
<dbReference type="KEGG" id="ahm:TL08_16440"/>
<keyword evidence="2" id="KW-1185">Reference proteome</keyword>
<protein>
    <submittedName>
        <fullName evidence="1">Uncharacterized protein</fullName>
    </submittedName>
</protein>
<evidence type="ECO:0000313" key="2">
    <source>
        <dbReference type="Proteomes" id="UP000095210"/>
    </source>
</evidence>
<evidence type="ECO:0000313" key="1">
    <source>
        <dbReference type="EMBL" id="AOS64088.1"/>
    </source>
</evidence>
<sequence>MRSFRDPAGWSDWIPATFRSDPPRSMWVTVSCNRARQHVLVEGHLPDRTPILAAITAAAAAEACEGLRYRHRRSVTVPALGTGLQDREFSVSDPGDGGAVLAIDNRFGPLGRWSVHPDRVPELSWALKYAHALATGRNPLDVAAAGGGSR</sequence>
<dbReference type="Proteomes" id="UP000095210">
    <property type="component" value="Chromosome"/>
</dbReference>
<dbReference type="RefSeq" id="WP_157421128.1">
    <property type="nucleotide sequence ID" value="NZ_CP014859.1"/>
</dbReference>
<dbReference type="AlphaFoldDB" id="A0AAC9HRM6"/>
<gene>
    <name evidence="1" type="ORF">TL08_16440</name>
</gene>
<accession>A0AAC9HRM6</accession>
<organism evidence="1 2">
    <name type="scientific">Actinoalloteichus hymeniacidonis</name>
    <dbReference type="NCBI Taxonomy" id="340345"/>
    <lineage>
        <taxon>Bacteria</taxon>
        <taxon>Bacillati</taxon>
        <taxon>Actinomycetota</taxon>
        <taxon>Actinomycetes</taxon>
        <taxon>Pseudonocardiales</taxon>
        <taxon>Pseudonocardiaceae</taxon>
        <taxon>Actinoalloteichus</taxon>
    </lineage>
</organism>
<dbReference type="EMBL" id="CP014859">
    <property type="protein sequence ID" value="AOS64088.1"/>
    <property type="molecule type" value="Genomic_DNA"/>
</dbReference>
<reference evidence="2" key="1">
    <citation type="submission" date="2016-03" db="EMBL/GenBank/DDBJ databases">
        <title>Complete genome sequence of the type strain Actinoalloteichus hymeniacidonis DSM 45092.</title>
        <authorList>
            <person name="Schaffert L."/>
            <person name="Albersmeier A."/>
            <person name="Winkler A."/>
            <person name="Kalinowski J."/>
            <person name="Zotchev S."/>
            <person name="Ruckert C."/>
        </authorList>
    </citation>
    <scope>NUCLEOTIDE SEQUENCE [LARGE SCALE GENOMIC DNA]</scope>
    <source>
        <strain evidence="2">HPA177(T) (DSM 45092(T))</strain>
    </source>
</reference>
<name>A0AAC9HRM6_9PSEU</name>